<protein>
    <submittedName>
        <fullName evidence="1">Unannotated protein</fullName>
    </submittedName>
</protein>
<dbReference type="AlphaFoldDB" id="A0A6J6Y8P0"/>
<reference evidence="1" key="1">
    <citation type="submission" date="2020-05" db="EMBL/GenBank/DDBJ databases">
        <authorList>
            <person name="Chiriac C."/>
            <person name="Salcher M."/>
            <person name="Ghai R."/>
            <person name="Kavagutti S V."/>
        </authorList>
    </citation>
    <scope>NUCLEOTIDE SEQUENCE</scope>
</reference>
<organism evidence="1">
    <name type="scientific">freshwater metagenome</name>
    <dbReference type="NCBI Taxonomy" id="449393"/>
    <lineage>
        <taxon>unclassified sequences</taxon>
        <taxon>metagenomes</taxon>
        <taxon>ecological metagenomes</taxon>
    </lineage>
</organism>
<sequence length="242" mass="27382">MEEPTEIGVDDVNRRDRACVTSEFFNRWYRNRKWQTESSGKVARDTSHRHCIGTIGVDFEIEQNVWSDAKRFDNRRSQCKGRIENVNTGMVFTESEFPSRAQHSVRPFTAHFTTSDLHAVRHCCAERGQRNNVANREVGGAATNLQSLAIAKIDVDKLNLVGIGVLAKFKNLDRDNAIETFADALDGFNGHTEIAHDVAESDGIIAREWSELLQPRQKYLHDGNCSKNRTSPVYISRMSSTP</sequence>
<evidence type="ECO:0000313" key="1">
    <source>
        <dbReference type="EMBL" id="CAB4803626.1"/>
    </source>
</evidence>
<name>A0A6J6Y8P0_9ZZZZ</name>
<accession>A0A6J6Y8P0</accession>
<gene>
    <name evidence="1" type="ORF">UFOPK3010_00732</name>
</gene>
<dbReference type="EMBL" id="CAFAAM010000082">
    <property type="protein sequence ID" value="CAB4803626.1"/>
    <property type="molecule type" value="Genomic_DNA"/>
</dbReference>
<proteinExistence type="predicted"/>